<organism evidence="2 3">
    <name type="scientific">Parascaris equorum</name>
    <name type="common">Equine roundworm</name>
    <dbReference type="NCBI Taxonomy" id="6256"/>
    <lineage>
        <taxon>Eukaryota</taxon>
        <taxon>Metazoa</taxon>
        <taxon>Ecdysozoa</taxon>
        <taxon>Nematoda</taxon>
        <taxon>Chromadorea</taxon>
        <taxon>Rhabditida</taxon>
        <taxon>Spirurina</taxon>
        <taxon>Ascaridomorpha</taxon>
        <taxon>Ascaridoidea</taxon>
        <taxon>Ascarididae</taxon>
        <taxon>Parascaris</taxon>
    </lineage>
</organism>
<evidence type="ECO:0000313" key="3">
    <source>
        <dbReference type="WBParaSite" id="PEQ_0001371201-mRNA-1"/>
    </source>
</evidence>
<dbReference type="WBParaSite" id="PEQ_0001371201-mRNA-1">
    <property type="protein sequence ID" value="PEQ_0001371201-mRNA-1"/>
    <property type="gene ID" value="PEQ_0001371201"/>
</dbReference>
<proteinExistence type="predicted"/>
<name>A0A914S5U4_PAREQ</name>
<evidence type="ECO:0000256" key="1">
    <source>
        <dbReference type="SAM" id="MobiDB-lite"/>
    </source>
</evidence>
<dbReference type="Proteomes" id="UP000887564">
    <property type="component" value="Unplaced"/>
</dbReference>
<accession>A0A914S5U4</accession>
<evidence type="ECO:0000313" key="2">
    <source>
        <dbReference type="Proteomes" id="UP000887564"/>
    </source>
</evidence>
<sequence length="200" mass="20102">MVSVSGEESAARVLITLAEKEVAIAGSKSEHMLSGGGGGGGADGRGDGGKATFFEGNGIVEIGCWGGLGKSGDLMRAEEKEEVEDTVDIEGGEDAVDNGIVLGERGADGMGKVPDETFVGEEVQDAVKGDEGAMVVREGRKACCAVGDEGIYEAGGAVTEDGEAESDRLMGDDGEENAAGALSEVVGEGVVVEASEDEVV</sequence>
<reference evidence="3" key="1">
    <citation type="submission" date="2022-11" db="UniProtKB">
        <authorList>
            <consortium name="WormBaseParasite"/>
        </authorList>
    </citation>
    <scope>IDENTIFICATION</scope>
</reference>
<feature type="region of interest" description="Disordered" evidence="1">
    <location>
        <begin position="156"/>
        <end position="175"/>
    </location>
</feature>
<keyword evidence="2" id="KW-1185">Reference proteome</keyword>
<dbReference type="AlphaFoldDB" id="A0A914S5U4"/>
<protein>
    <submittedName>
        <fullName evidence="3">Uncharacterized protein</fullName>
    </submittedName>
</protein>